<dbReference type="EMBL" id="GBXM01090040">
    <property type="protein sequence ID" value="JAH18537.1"/>
    <property type="molecule type" value="Transcribed_RNA"/>
</dbReference>
<reference evidence="1" key="1">
    <citation type="submission" date="2014-11" db="EMBL/GenBank/DDBJ databases">
        <authorList>
            <person name="Amaro Gonzalez C."/>
        </authorList>
    </citation>
    <scope>NUCLEOTIDE SEQUENCE</scope>
</reference>
<evidence type="ECO:0000313" key="1">
    <source>
        <dbReference type="EMBL" id="JAH18537.1"/>
    </source>
</evidence>
<reference evidence="1" key="2">
    <citation type="journal article" date="2015" name="Fish Shellfish Immunol.">
        <title>Early steps in the European eel (Anguilla anguilla)-Vibrio vulnificus interaction in the gills: Role of the RtxA13 toxin.</title>
        <authorList>
            <person name="Callol A."/>
            <person name="Pajuelo D."/>
            <person name="Ebbesson L."/>
            <person name="Teles M."/>
            <person name="MacKenzie S."/>
            <person name="Amaro C."/>
        </authorList>
    </citation>
    <scope>NUCLEOTIDE SEQUENCE</scope>
</reference>
<protein>
    <submittedName>
        <fullName evidence="1">Uncharacterized protein</fullName>
    </submittedName>
</protein>
<accession>A0A0E9QPX7</accession>
<organism evidence="1">
    <name type="scientific">Anguilla anguilla</name>
    <name type="common">European freshwater eel</name>
    <name type="synonym">Muraena anguilla</name>
    <dbReference type="NCBI Taxonomy" id="7936"/>
    <lineage>
        <taxon>Eukaryota</taxon>
        <taxon>Metazoa</taxon>
        <taxon>Chordata</taxon>
        <taxon>Craniata</taxon>
        <taxon>Vertebrata</taxon>
        <taxon>Euteleostomi</taxon>
        <taxon>Actinopterygii</taxon>
        <taxon>Neopterygii</taxon>
        <taxon>Teleostei</taxon>
        <taxon>Anguilliformes</taxon>
        <taxon>Anguillidae</taxon>
        <taxon>Anguilla</taxon>
    </lineage>
</organism>
<proteinExistence type="predicted"/>
<dbReference type="AlphaFoldDB" id="A0A0E9QPX7"/>
<sequence length="47" mass="5773">MKYGGCQYDPAYCTIEKFRLYMHSNKKVIYVLENKLSFRKMRLVKMF</sequence>
<name>A0A0E9QPX7_ANGAN</name>